<comment type="caution">
    <text evidence="2">The sequence shown here is derived from an EMBL/GenBank/DDBJ whole genome shotgun (WGS) entry which is preliminary data.</text>
</comment>
<reference evidence="2 3" key="1">
    <citation type="submission" date="2016-03" db="EMBL/GenBank/DDBJ databases">
        <title>Genome sequence of Nesiotobacter sp. nov., a moderately halophilic alphaproteobacterium isolated from the Yellow Sea, China.</title>
        <authorList>
            <person name="Zhang G."/>
            <person name="Zhang R."/>
        </authorList>
    </citation>
    <scope>NUCLEOTIDE SEQUENCE [LARGE SCALE GENOMIC DNA]</scope>
    <source>
        <strain evidence="2 3">WB1-6</strain>
    </source>
</reference>
<dbReference type="InterPro" id="IPR011644">
    <property type="entry name" value="Heme_NO-bd"/>
</dbReference>
<dbReference type="RefSeq" id="WP_051269229.1">
    <property type="nucleotide sequence ID" value="NZ_LVVZ01000014.1"/>
</dbReference>
<dbReference type="Proteomes" id="UP000185783">
    <property type="component" value="Unassembled WGS sequence"/>
</dbReference>
<name>A0A1U7JHE8_9HYPH</name>
<keyword evidence="3" id="KW-1185">Reference proteome</keyword>
<evidence type="ECO:0000313" key="3">
    <source>
        <dbReference type="Proteomes" id="UP000185783"/>
    </source>
</evidence>
<feature type="domain" description="Heme NO-binding" evidence="1">
    <location>
        <begin position="4"/>
        <end position="164"/>
    </location>
</feature>
<dbReference type="STRING" id="197461.A3843_06940"/>
<dbReference type="Gene3D" id="3.90.1520.10">
    <property type="entry name" value="H-NOX domain"/>
    <property type="match status" value="1"/>
</dbReference>
<proteinExistence type="predicted"/>
<protein>
    <recommendedName>
        <fullName evidence="1">Heme NO-binding domain-containing protein</fullName>
    </recommendedName>
</protein>
<dbReference type="EMBL" id="LVVZ01000014">
    <property type="protein sequence ID" value="OKL44159.1"/>
    <property type="molecule type" value="Genomic_DNA"/>
</dbReference>
<dbReference type="InterPro" id="IPR038158">
    <property type="entry name" value="H-NOX_domain_sf"/>
</dbReference>
<gene>
    <name evidence="2" type="ORF">A3843_06940</name>
</gene>
<dbReference type="PANTHER" id="PTHR45655:SF13">
    <property type="entry name" value="SOLUBLE GUANYLATE CYCLASE GCY-32-RELATED"/>
    <property type="match status" value="1"/>
</dbReference>
<dbReference type="PANTHER" id="PTHR45655">
    <property type="entry name" value="GUANYLATE CYCLASE SOLUBLE SUBUNIT BETA-2"/>
    <property type="match status" value="1"/>
</dbReference>
<dbReference type="InterPro" id="IPR024096">
    <property type="entry name" value="NO_sig/Golgi_transp_ligand-bd"/>
</dbReference>
<dbReference type="AlphaFoldDB" id="A0A1U7JHE8"/>
<dbReference type="SUPFAM" id="SSF111126">
    <property type="entry name" value="Ligand-binding domain in the NO signalling and Golgi transport"/>
    <property type="match status" value="1"/>
</dbReference>
<evidence type="ECO:0000313" key="2">
    <source>
        <dbReference type="EMBL" id="OKL44159.1"/>
    </source>
</evidence>
<dbReference type="Pfam" id="PF07700">
    <property type="entry name" value="HNOB"/>
    <property type="match status" value="1"/>
</dbReference>
<dbReference type="GO" id="GO:0020037">
    <property type="term" value="F:heme binding"/>
    <property type="evidence" value="ECO:0007669"/>
    <property type="project" value="InterPro"/>
</dbReference>
<organism evidence="2 3">
    <name type="scientific">Pseudovibrio exalbescens</name>
    <dbReference type="NCBI Taxonomy" id="197461"/>
    <lineage>
        <taxon>Bacteria</taxon>
        <taxon>Pseudomonadati</taxon>
        <taxon>Pseudomonadota</taxon>
        <taxon>Alphaproteobacteria</taxon>
        <taxon>Hyphomicrobiales</taxon>
        <taxon>Stappiaceae</taxon>
        <taxon>Pseudovibrio</taxon>
    </lineage>
</organism>
<accession>A0A1U7JHE8</accession>
<sequence>MMLGVVFAEFIEMVEEEFSPDVADQVFEAVEDALPSGGAYTAVGEYHHSEILTLIAQLSQQTGVPADELVQRFGQYLFGRFTVLYPEFFTDADDTFAFLASIENYIHREVRKLYPHAELPRFNCSAPDERTLIMHYESKRPFASLAHGLILGCIDHFGQKVEVDLFQPKDRHGSSATFTLRRI</sequence>
<evidence type="ECO:0000259" key="1">
    <source>
        <dbReference type="Pfam" id="PF07700"/>
    </source>
</evidence>